<organism evidence="1 2">
    <name type="scientific">Parasponia andersonii</name>
    <name type="common">Sponia andersonii</name>
    <dbReference type="NCBI Taxonomy" id="3476"/>
    <lineage>
        <taxon>Eukaryota</taxon>
        <taxon>Viridiplantae</taxon>
        <taxon>Streptophyta</taxon>
        <taxon>Embryophyta</taxon>
        <taxon>Tracheophyta</taxon>
        <taxon>Spermatophyta</taxon>
        <taxon>Magnoliopsida</taxon>
        <taxon>eudicotyledons</taxon>
        <taxon>Gunneridae</taxon>
        <taxon>Pentapetalae</taxon>
        <taxon>rosids</taxon>
        <taxon>fabids</taxon>
        <taxon>Rosales</taxon>
        <taxon>Cannabaceae</taxon>
        <taxon>Parasponia</taxon>
    </lineage>
</organism>
<gene>
    <name evidence="1" type="ORF">PanWU01x14_294160</name>
</gene>
<comment type="caution">
    <text evidence="1">The sequence shown here is derived from an EMBL/GenBank/DDBJ whole genome shotgun (WGS) entry which is preliminary data.</text>
</comment>
<dbReference type="Proteomes" id="UP000237105">
    <property type="component" value="Unassembled WGS sequence"/>
</dbReference>
<proteinExistence type="predicted"/>
<dbReference type="AlphaFoldDB" id="A0A2P5AW73"/>
<protein>
    <submittedName>
        <fullName evidence="1">Uncharacterized protein</fullName>
    </submittedName>
</protein>
<reference evidence="2" key="1">
    <citation type="submission" date="2016-06" db="EMBL/GenBank/DDBJ databases">
        <title>Parallel loss of symbiosis genes in relatives of nitrogen-fixing non-legume Parasponia.</title>
        <authorList>
            <person name="Van Velzen R."/>
            <person name="Holmer R."/>
            <person name="Bu F."/>
            <person name="Rutten L."/>
            <person name="Van Zeijl A."/>
            <person name="Liu W."/>
            <person name="Santuari L."/>
            <person name="Cao Q."/>
            <person name="Sharma T."/>
            <person name="Shen D."/>
            <person name="Roswanjaya Y."/>
            <person name="Wardhani T."/>
            <person name="Kalhor M.S."/>
            <person name="Jansen J."/>
            <person name="Van den Hoogen J."/>
            <person name="Gungor B."/>
            <person name="Hartog M."/>
            <person name="Hontelez J."/>
            <person name="Verver J."/>
            <person name="Yang W.-C."/>
            <person name="Schijlen E."/>
            <person name="Repin R."/>
            <person name="Schilthuizen M."/>
            <person name="Schranz E."/>
            <person name="Heidstra R."/>
            <person name="Miyata K."/>
            <person name="Fedorova E."/>
            <person name="Kohlen W."/>
            <person name="Bisseling T."/>
            <person name="Smit S."/>
            <person name="Geurts R."/>
        </authorList>
    </citation>
    <scope>NUCLEOTIDE SEQUENCE [LARGE SCALE GENOMIC DNA]</scope>
    <source>
        <strain evidence="2">cv. WU1-14</strain>
    </source>
</reference>
<evidence type="ECO:0000313" key="1">
    <source>
        <dbReference type="EMBL" id="PON40813.1"/>
    </source>
</evidence>
<dbReference type="EMBL" id="JXTB01000431">
    <property type="protein sequence ID" value="PON40813.1"/>
    <property type="molecule type" value="Genomic_DNA"/>
</dbReference>
<accession>A0A2P5AW73</accession>
<evidence type="ECO:0000313" key="2">
    <source>
        <dbReference type="Proteomes" id="UP000237105"/>
    </source>
</evidence>
<keyword evidence="2" id="KW-1185">Reference proteome</keyword>
<name>A0A2P5AW73_PARAD</name>
<sequence>MEFFRGSGYDGPRASYSALPSFLISSWEAHLPSFLSILYLLPLRPGEVLSGFVAPLAPAIWLGQGPPSAVDPQTLVGSLRQSLPFAHSWLRLLADFRGGRYLYALLRLHLLNPGWPRGPSLPSSLLLPGQQAFGPAFALDLVVLPRSSLWRWDVCSWLSFSRVPSDIVWPFIRRERDRETPTLFLTLNEFPQTAPNCWIGSHQRFTCL</sequence>